<evidence type="ECO:0000313" key="8">
    <source>
        <dbReference type="Proteomes" id="UP000198922"/>
    </source>
</evidence>
<evidence type="ECO:0000256" key="3">
    <source>
        <dbReference type="ARBA" id="ARBA00022603"/>
    </source>
</evidence>
<keyword evidence="8" id="KW-1185">Reference proteome</keyword>
<accession>A0A1G7EN03</accession>
<dbReference type="PIRSF" id="PIRSF003078">
    <property type="entry name" value="GidB"/>
    <property type="match status" value="1"/>
</dbReference>
<dbReference type="HAMAP" id="MF_00074">
    <property type="entry name" value="16SrRNA_methyltr_G"/>
    <property type="match status" value="1"/>
</dbReference>
<dbReference type="OrthoDB" id="9808773at2"/>
<dbReference type="Gene3D" id="3.40.50.150">
    <property type="entry name" value="Vaccinia Virus protein VP39"/>
    <property type="match status" value="1"/>
</dbReference>
<dbReference type="SUPFAM" id="SSF53335">
    <property type="entry name" value="S-adenosyl-L-methionine-dependent methyltransferases"/>
    <property type="match status" value="1"/>
</dbReference>
<dbReference type="GO" id="GO:0005829">
    <property type="term" value="C:cytosol"/>
    <property type="evidence" value="ECO:0007669"/>
    <property type="project" value="TreeGrafter"/>
</dbReference>
<evidence type="ECO:0000256" key="1">
    <source>
        <dbReference type="ARBA" id="ARBA00022490"/>
    </source>
</evidence>
<feature type="binding site" evidence="6">
    <location>
        <position position="135"/>
    </location>
    <ligand>
        <name>S-adenosyl-L-methionine</name>
        <dbReference type="ChEBI" id="CHEBI:59789"/>
    </ligand>
</feature>
<dbReference type="PANTHER" id="PTHR31760:SF0">
    <property type="entry name" value="S-ADENOSYL-L-METHIONINE-DEPENDENT METHYLTRANSFERASES SUPERFAMILY PROTEIN"/>
    <property type="match status" value="1"/>
</dbReference>
<gene>
    <name evidence="6" type="primary">rsmG</name>
    <name evidence="7" type="ORF">SAMN04488567_2231</name>
</gene>
<evidence type="ECO:0000256" key="5">
    <source>
        <dbReference type="ARBA" id="ARBA00022691"/>
    </source>
</evidence>
<dbReference type="Pfam" id="PF02527">
    <property type="entry name" value="GidB"/>
    <property type="match status" value="1"/>
</dbReference>
<dbReference type="InterPro" id="IPR029063">
    <property type="entry name" value="SAM-dependent_MTases_sf"/>
</dbReference>
<dbReference type="RefSeq" id="WP_090111948.1">
    <property type="nucleotide sequence ID" value="NZ_FNAT01000003.1"/>
</dbReference>
<feature type="binding site" evidence="6">
    <location>
        <begin position="121"/>
        <end position="122"/>
    </location>
    <ligand>
        <name>S-adenosyl-L-methionine</name>
        <dbReference type="ChEBI" id="CHEBI:59789"/>
    </ligand>
</feature>
<comment type="subcellular location">
    <subcellularLocation>
        <location evidence="6">Cytoplasm</location>
    </subcellularLocation>
</comment>
<dbReference type="NCBIfam" id="TIGR00138">
    <property type="entry name" value="rsmG_gidB"/>
    <property type="match status" value="1"/>
</dbReference>
<keyword evidence="3 6" id="KW-0489">Methyltransferase</keyword>
<keyword evidence="1 6" id="KW-0963">Cytoplasm</keyword>
<comment type="function">
    <text evidence="6">Specifically methylates the N7 position of guanine in position 527 of 16S rRNA.</text>
</comment>
<dbReference type="EC" id="2.1.1.170" evidence="6"/>
<dbReference type="STRING" id="521013.SAMN04488567_2231"/>
<dbReference type="AlphaFoldDB" id="A0A1G7EN03"/>
<evidence type="ECO:0000313" key="7">
    <source>
        <dbReference type="EMBL" id="SDE65068.1"/>
    </source>
</evidence>
<dbReference type="Proteomes" id="UP000198922">
    <property type="component" value="Unassembled WGS sequence"/>
</dbReference>
<organism evidence="7 8">
    <name type="scientific">Limimaricola pyoseonensis</name>
    <dbReference type="NCBI Taxonomy" id="521013"/>
    <lineage>
        <taxon>Bacteria</taxon>
        <taxon>Pseudomonadati</taxon>
        <taxon>Pseudomonadota</taxon>
        <taxon>Alphaproteobacteria</taxon>
        <taxon>Rhodobacterales</taxon>
        <taxon>Paracoccaceae</taxon>
        <taxon>Limimaricola</taxon>
    </lineage>
</organism>
<evidence type="ECO:0000256" key="6">
    <source>
        <dbReference type="HAMAP-Rule" id="MF_00074"/>
    </source>
</evidence>
<dbReference type="GO" id="GO:0070043">
    <property type="term" value="F:rRNA (guanine-N7-)-methyltransferase activity"/>
    <property type="evidence" value="ECO:0007669"/>
    <property type="project" value="UniProtKB-UniRule"/>
</dbReference>
<keyword evidence="2 6" id="KW-0698">rRNA processing</keyword>
<dbReference type="PANTHER" id="PTHR31760">
    <property type="entry name" value="S-ADENOSYL-L-METHIONINE-DEPENDENT METHYLTRANSFERASES SUPERFAMILY PROTEIN"/>
    <property type="match status" value="1"/>
</dbReference>
<evidence type="ECO:0000256" key="2">
    <source>
        <dbReference type="ARBA" id="ARBA00022552"/>
    </source>
</evidence>
<dbReference type="InterPro" id="IPR003682">
    <property type="entry name" value="rRNA_ssu_MeTfrase_G"/>
</dbReference>
<name>A0A1G7EN03_9RHOB</name>
<evidence type="ECO:0000256" key="4">
    <source>
        <dbReference type="ARBA" id="ARBA00022679"/>
    </source>
</evidence>
<dbReference type="EMBL" id="FNAT01000003">
    <property type="protein sequence ID" value="SDE65068.1"/>
    <property type="molecule type" value="Genomic_DNA"/>
</dbReference>
<keyword evidence="5 6" id="KW-0949">S-adenosyl-L-methionine</keyword>
<feature type="binding site" evidence="6">
    <location>
        <position position="72"/>
    </location>
    <ligand>
        <name>S-adenosyl-L-methionine</name>
        <dbReference type="ChEBI" id="CHEBI:59789"/>
    </ligand>
</feature>
<feature type="binding site" evidence="6">
    <location>
        <position position="67"/>
    </location>
    <ligand>
        <name>S-adenosyl-L-methionine</name>
        <dbReference type="ChEBI" id="CHEBI:59789"/>
    </ligand>
</feature>
<sequence length="202" mass="22212">MSATSYPDVSRETAERLHRYAELVRKWNPSINLVAKRDLELLETRHIADSLQLAAFLPSRGHWVDLGSGGGFPGIVVAAAARDRSPELRFTLVESDARKAAFLATAIRELDLNAAILARRIEAVDPLGADIVSARALAPLDRLIALGLPHLAPGGRMIFPKGRRAEDEIRDARAQWKFDCVAHKSDTDPEARILEISRAEHG</sequence>
<reference evidence="8" key="1">
    <citation type="submission" date="2016-10" db="EMBL/GenBank/DDBJ databases">
        <authorList>
            <person name="Varghese N."/>
            <person name="Submissions S."/>
        </authorList>
    </citation>
    <scope>NUCLEOTIDE SEQUENCE [LARGE SCALE GENOMIC DNA]</scope>
    <source>
        <strain evidence="8">DSM 21424</strain>
    </source>
</reference>
<proteinExistence type="inferred from homology"/>
<comment type="catalytic activity">
    <reaction evidence="6">
        <text>guanosine(527) in 16S rRNA + S-adenosyl-L-methionine = N(7)-methylguanosine(527) in 16S rRNA + S-adenosyl-L-homocysteine</text>
        <dbReference type="Rhea" id="RHEA:42732"/>
        <dbReference type="Rhea" id="RHEA-COMP:10209"/>
        <dbReference type="Rhea" id="RHEA-COMP:10210"/>
        <dbReference type="ChEBI" id="CHEBI:57856"/>
        <dbReference type="ChEBI" id="CHEBI:59789"/>
        <dbReference type="ChEBI" id="CHEBI:74269"/>
        <dbReference type="ChEBI" id="CHEBI:74480"/>
        <dbReference type="EC" id="2.1.1.170"/>
    </reaction>
</comment>
<protein>
    <recommendedName>
        <fullName evidence="6">Ribosomal RNA small subunit methyltransferase G</fullName>
        <ecNumber evidence="6">2.1.1.170</ecNumber>
    </recommendedName>
    <alternativeName>
        <fullName evidence="6">16S rRNA 7-methylguanosine methyltransferase</fullName>
        <shortName evidence="6">16S rRNA m7G methyltransferase</shortName>
    </alternativeName>
</protein>
<comment type="caution">
    <text evidence="6">Lacks conserved residue(s) required for the propagation of feature annotation.</text>
</comment>
<comment type="similarity">
    <text evidence="6">Belongs to the methyltransferase superfamily. RNA methyltransferase RsmG family.</text>
</comment>
<keyword evidence="4 6" id="KW-0808">Transferase</keyword>